<dbReference type="EMBL" id="JAAZON010000166">
    <property type="protein sequence ID" value="NMC62323.1"/>
    <property type="molecule type" value="Genomic_DNA"/>
</dbReference>
<accession>A0A7X9IIR6</accession>
<dbReference type="InterPro" id="IPR045390">
    <property type="entry name" value="ABC-3C_MC3"/>
</dbReference>
<dbReference type="AlphaFoldDB" id="A0A7X9IIR6"/>
<dbReference type="Pfam" id="PF20131">
    <property type="entry name" value="MC3"/>
    <property type="match status" value="1"/>
</dbReference>
<reference evidence="1 2" key="1">
    <citation type="journal article" date="2020" name="Biotechnol. Biofuels">
        <title>New insights from the biogas microbiome by comprehensive genome-resolved metagenomics of nearly 1600 species originating from multiple anaerobic digesters.</title>
        <authorList>
            <person name="Campanaro S."/>
            <person name="Treu L."/>
            <person name="Rodriguez-R L.M."/>
            <person name="Kovalovszki A."/>
            <person name="Ziels R.M."/>
            <person name="Maus I."/>
            <person name="Zhu X."/>
            <person name="Kougias P.G."/>
            <person name="Basile A."/>
            <person name="Luo G."/>
            <person name="Schluter A."/>
            <person name="Konstantinidis K.T."/>
            <person name="Angelidaki I."/>
        </authorList>
    </citation>
    <scope>NUCLEOTIDE SEQUENCE [LARGE SCALE GENOMIC DNA]</scope>
    <source>
        <strain evidence="1">AS27yjCOA_65</strain>
    </source>
</reference>
<sequence>MFSHIWQDRPQEVANIFNPPFCCTLLTSSVVGYKTNHTKGMPFSIAFLIFPLILHKKTREALPKSSKSSLPAWIEENPNIKFNFLDNLLSLKPFVGEAILFGSKHGWLSYESGLISTAIKDSQITNIAFNKSEGEVRECILRARVVGKWLSNSGTIETIMGLFGVKP</sequence>
<gene>
    <name evidence="1" type="ORF">GYA55_04075</name>
</gene>
<protein>
    <submittedName>
        <fullName evidence="1">Uncharacterized protein</fullName>
    </submittedName>
</protein>
<evidence type="ECO:0000313" key="1">
    <source>
        <dbReference type="EMBL" id="NMC62323.1"/>
    </source>
</evidence>
<organism evidence="1 2">
    <name type="scientific">SAR324 cluster bacterium</name>
    <dbReference type="NCBI Taxonomy" id="2024889"/>
    <lineage>
        <taxon>Bacteria</taxon>
        <taxon>Deltaproteobacteria</taxon>
        <taxon>SAR324 cluster</taxon>
    </lineage>
</organism>
<name>A0A7X9IIR6_9DELT</name>
<evidence type="ECO:0000313" key="2">
    <source>
        <dbReference type="Proteomes" id="UP000524246"/>
    </source>
</evidence>
<dbReference type="Proteomes" id="UP000524246">
    <property type="component" value="Unassembled WGS sequence"/>
</dbReference>
<proteinExistence type="predicted"/>
<comment type="caution">
    <text evidence="1">The sequence shown here is derived from an EMBL/GenBank/DDBJ whole genome shotgun (WGS) entry which is preliminary data.</text>
</comment>